<dbReference type="CDD" id="cd00018">
    <property type="entry name" value="AP2"/>
    <property type="match status" value="1"/>
</dbReference>
<dbReference type="InterPro" id="IPR016177">
    <property type="entry name" value="DNA-bd_dom_sf"/>
</dbReference>
<keyword evidence="2" id="KW-0611">Plant defense</keyword>
<evidence type="ECO:0000313" key="9">
    <source>
        <dbReference type="EMBL" id="KAL2516692.1"/>
    </source>
</evidence>
<keyword evidence="5" id="KW-0804">Transcription</keyword>
<keyword evidence="4" id="KW-0238">DNA-binding</keyword>
<keyword evidence="3" id="KW-0805">Transcription regulation</keyword>
<name>A0ABD1TVE1_9LAMI</name>
<dbReference type="Pfam" id="PF00847">
    <property type="entry name" value="AP2"/>
    <property type="match status" value="1"/>
</dbReference>
<dbReference type="PANTHER" id="PTHR31194">
    <property type="entry name" value="SHN SHINE , DNA BINDING / TRANSCRIPTION FACTOR"/>
    <property type="match status" value="1"/>
</dbReference>
<dbReference type="InterPro" id="IPR050913">
    <property type="entry name" value="AP2/ERF_ERF"/>
</dbReference>
<evidence type="ECO:0000259" key="8">
    <source>
        <dbReference type="PROSITE" id="PS51032"/>
    </source>
</evidence>
<evidence type="ECO:0000256" key="3">
    <source>
        <dbReference type="ARBA" id="ARBA00023015"/>
    </source>
</evidence>
<evidence type="ECO:0000256" key="5">
    <source>
        <dbReference type="ARBA" id="ARBA00023163"/>
    </source>
</evidence>
<reference evidence="10" key="1">
    <citation type="submission" date="2024-07" db="EMBL/GenBank/DDBJ databases">
        <title>Two chromosome-level genome assemblies of Korean endemic species Abeliophyllum distichum and Forsythia ovata (Oleaceae).</title>
        <authorList>
            <person name="Jang H."/>
        </authorList>
    </citation>
    <scope>NUCLEOTIDE SEQUENCE [LARGE SCALE GENOMIC DNA]</scope>
</reference>
<sequence length="321" mass="35910">MLSSRRVKYSEHLKQTTVVSKPAGNTISGRRKPSQMEMQPAAGTRIVRFSVTDAYATDSSSDEEEDFFIKRQRVKKFINEVKIQSCCRDNGSVNVNETAAAPTAAAPAVLGSCRQPSTAVKRKKSNGRQKLRSGNDSRKVARVGNVRKFRGVRQRPWGKWAAEIRDPLRRVRLWLGTFDTAEEAAMMYDHAAIQLRGPDALTNFSAPPLTDNKTSSGVQLRRGFPQHCEITQENDDIALWENFSDLPIFPSGEDMFRGFDEPLPVPDLFDQTGFSDSIFGLDLDWCNDKIIGSSNDTRFGQADDYFQDFGDIFGSDPLVVL</sequence>
<dbReference type="PROSITE" id="PS51032">
    <property type="entry name" value="AP2_ERF"/>
    <property type="match status" value="1"/>
</dbReference>
<evidence type="ECO:0000256" key="6">
    <source>
        <dbReference type="ARBA" id="ARBA00023242"/>
    </source>
</evidence>
<feature type="compositionally biased region" description="Basic residues" evidence="7">
    <location>
        <begin position="120"/>
        <end position="131"/>
    </location>
</feature>
<feature type="region of interest" description="Disordered" evidence="7">
    <location>
        <begin position="114"/>
        <end position="138"/>
    </location>
</feature>
<protein>
    <submittedName>
        <fullName evidence="9">Ethylene-responsive transcription factor CRF2</fullName>
    </submittedName>
</protein>
<evidence type="ECO:0000256" key="4">
    <source>
        <dbReference type="ARBA" id="ARBA00023125"/>
    </source>
</evidence>
<dbReference type="GO" id="GO:0006952">
    <property type="term" value="P:defense response"/>
    <property type="evidence" value="ECO:0007669"/>
    <property type="project" value="UniProtKB-KW"/>
</dbReference>
<feature type="domain" description="AP2/ERF" evidence="8">
    <location>
        <begin position="148"/>
        <end position="205"/>
    </location>
</feature>
<evidence type="ECO:0000256" key="2">
    <source>
        <dbReference type="ARBA" id="ARBA00022821"/>
    </source>
</evidence>
<comment type="subcellular location">
    <subcellularLocation>
        <location evidence="1">Nucleus</location>
    </subcellularLocation>
</comment>
<dbReference type="EMBL" id="JBFOLK010000004">
    <property type="protein sequence ID" value="KAL2516692.1"/>
    <property type="molecule type" value="Genomic_DNA"/>
</dbReference>
<keyword evidence="10" id="KW-1185">Reference proteome</keyword>
<dbReference type="SMART" id="SM00380">
    <property type="entry name" value="AP2"/>
    <property type="match status" value="1"/>
</dbReference>
<accession>A0ABD1TVE1</accession>
<dbReference type="GO" id="GO:0005634">
    <property type="term" value="C:nucleus"/>
    <property type="evidence" value="ECO:0007669"/>
    <property type="project" value="UniProtKB-SubCell"/>
</dbReference>
<proteinExistence type="predicted"/>
<dbReference type="GO" id="GO:0003677">
    <property type="term" value="F:DNA binding"/>
    <property type="evidence" value="ECO:0007669"/>
    <property type="project" value="UniProtKB-KW"/>
</dbReference>
<dbReference type="PRINTS" id="PR00367">
    <property type="entry name" value="ETHRSPELEMNT"/>
</dbReference>
<dbReference type="AlphaFoldDB" id="A0ABD1TVE1"/>
<dbReference type="SUPFAM" id="SSF54171">
    <property type="entry name" value="DNA-binding domain"/>
    <property type="match status" value="1"/>
</dbReference>
<evidence type="ECO:0000256" key="7">
    <source>
        <dbReference type="SAM" id="MobiDB-lite"/>
    </source>
</evidence>
<dbReference type="PANTHER" id="PTHR31194:SF140">
    <property type="entry name" value="ETHYLENE-RESPONSIVE TRANSCRIPTION FACTOR CRF2"/>
    <property type="match status" value="1"/>
</dbReference>
<dbReference type="Proteomes" id="UP001604336">
    <property type="component" value="Unassembled WGS sequence"/>
</dbReference>
<dbReference type="Gene3D" id="3.30.730.10">
    <property type="entry name" value="AP2/ERF domain"/>
    <property type="match status" value="1"/>
</dbReference>
<evidence type="ECO:0000256" key="1">
    <source>
        <dbReference type="ARBA" id="ARBA00004123"/>
    </source>
</evidence>
<evidence type="ECO:0000313" key="10">
    <source>
        <dbReference type="Proteomes" id="UP001604336"/>
    </source>
</evidence>
<dbReference type="InterPro" id="IPR036955">
    <property type="entry name" value="AP2/ERF_dom_sf"/>
</dbReference>
<dbReference type="InterPro" id="IPR001471">
    <property type="entry name" value="AP2/ERF_dom"/>
</dbReference>
<gene>
    <name evidence="9" type="ORF">Adt_12939</name>
</gene>
<organism evidence="9 10">
    <name type="scientific">Abeliophyllum distichum</name>
    <dbReference type="NCBI Taxonomy" id="126358"/>
    <lineage>
        <taxon>Eukaryota</taxon>
        <taxon>Viridiplantae</taxon>
        <taxon>Streptophyta</taxon>
        <taxon>Embryophyta</taxon>
        <taxon>Tracheophyta</taxon>
        <taxon>Spermatophyta</taxon>
        <taxon>Magnoliopsida</taxon>
        <taxon>eudicotyledons</taxon>
        <taxon>Gunneridae</taxon>
        <taxon>Pentapetalae</taxon>
        <taxon>asterids</taxon>
        <taxon>lamiids</taxon>
        <taxon>Lamiales</taxon>
        <taxon>Oleaceae</taxon>
        <taxon>Forsythieae</taxon>
        <taxon>Abeliophyllum</taxon>
    </lineage>
</organism>
<comment type="caution">
    <text evidence="9">The sequence shown here is derived from an EMBL/GenBank/DDBJ whole genome shotgun (WGS) entry which is preliminary data.</text>
</comment>
<dbReference type="FunFam" id="3.30.730.10:FF:000001">
    <property type="entry name" value="Ethylene-responsive transcription factor 2"/>
    <property type="match status" value="1"/>
</dbReference>
<keyword evidence="6" id="KW-0539">Nucleus</keyword>